<organism evidence="1 2">
    <name type="scientific">Bacillus paralicheniformis</name>
    <dbReference type="NCBI Taxonomy" id="1648923"/>
    <lineage>
        <taxon>Bacteria</taxon>
        <taxon>Bacillati</taxon>
        <taxon>Bacillota</taxon>
        <taxon>Bacilli</taxon>
        <taxon>Bacillales</taxon>
        <taxon>Bacillaceae</taxon>
        <taxon>Bacillus</taxon>
    </lineage>
</organism>
<protein>
    <submittedName>
        <fullName evidence="1">Uncharacterized protein</fullName>
    </submittedName>
</protein>
<gene>
    <name evidence="1" type="ORF">B4121_1144</name>
</gene>
<comment type="caution">
    <text evidence="1">The sequence shown here is derived from an EMBL/GenBank/DDBJ whole genome shotgun (WGS) entry which is preliminary data.</text>
</comment>
<sequence length="38" mass="4366">MIRNHLSPNHLIIIFLKKLLCKTKIDVILISAPKKEAL</sequence>
<proteinExistence type="predicted"/>
<accession>A0A7Z1B469</accession>
<dbReference type="AlphaFoldDB" id="A0A7Z1B469"/>
<dbReference type="EMBL" id="LKPO01000007">
    <property type="protein sequence ID" value="OLF96148.1"/>
    <property type="molecule type" value="Genomic_DNA"/>
</dbReference>
<dbReference type="Proteomes" id="UP000185604">
    <property type="component" value="Unassembled WGS sequence"/>
</dbReference>
<reference evidence="1 2" key="1">
    <citation type="journal article" date="2016" name="Front. Microbiol.">
        <title>High-Level Heat Resistance of Spores of Bacillus amyloliquefaciens and Bacillus licheniformis Results from the Presence of a spoVA Operon in a Tn1546 Transposon.</title>
        <authorList>
            <person name="Berendsen E.M."/>
            <person name="Koning R.A."/>
            <person name="Boekhorst J."/>
            <person name="de Jong A."/>
            <person name="Kuipers O.P."/>
            <person name="Wells-Bennik M.H."/>
        </authorList>
    </citation>
    <scope>NUCLEOTIDE SEQUENCE [LARGE SCALE GENOMIC DNA]</scope>
    <source>
        <strain evidence="1 2">B4121</strain>
    </source>
</reference>
<evidence type="ECO:0000313" key="2">
    <source>
        <dbReference type="Proteomes" id="UP000185604"/>
    </source>
</evidence>
<name>A0A7Z1B469_9BACI</name>
<evidence type="ECO:0000313" key="1">
    <source>
        <dbReference type="EMBL" id="OLF96148.1"/>
    </source>
</evidence>